<organism evidence="3 4">
    <name type="scientific">Cyanidium caldarium</name>
    <name type="common">Red alga</name>
    <dbReference type="NCBI Taxonomy" id="2771"/>
    <lineage>
        <taxon>Eukaryota</taxon>
        <taxon>Rhodophyta</taxon>
        <taxon>Bangiophyceae</taxon>
        <taxon>Cyanidiales</taxon>
        <taxon>Cyanidiaceae</taxon>
        <taxon>Cyanidium</taxon>
    </lineage>
</organism>
<name>A0AAV9J049_CYACA</name>
<reference evidence="3 4" key="1">
    <citation type="submission" date="2022-07" db="EMBL/GenBank/DDBJ databases">
        <title>Genome-wide signatures of adaptation to extreme environments.</title>
        <authorList>
            <person name="Cho C.H."/>
            <person name="Yoon H.S."/>
        </authorList>
    </citation>
    <scope>NUCLEOTIDE SEQUENCE [LARGE SCALE GENOMIC DNA]</scope>
    <source>
        <strain evidence="3 4">DBV 063 E5</strain>
    </source>
</reference>
<feature type="region of interest" description="Disordered" evidence="2">
    <location>
        <begin position="343"/>
        <end position="364"/>
    </location>
</feature>
<feature type="compositionally biased region" description="Basic and acidic residues" evidence="2">
    <location>
        <begin position="482"/>
        <end position="501"/>
    </location>
</feature>
<accession>A0AAV9J049</accession>
<evidence type="ECO:0000256" key="2">
    <source>
        <dbReference type="SAM" id="MobiDB-lite"/>
    </source>
</evidence>
<dbReference type="EMBL" id="JANCYW010000014">
    <property type="protein sequence ID" value="KAK4537766.1"/>
    <property type="molecule type" value="Genomic_DNA"/>
</dbReference>
<feature type="compositionally biased region" description="Basic and acidic residues" evidence="2">
    <location>
        <begin position="343"/>
        <end position="353"/>
    </location>
</feature>
<proteinExistence type="predicted"/>
<evidence type="ECO:0000313" key="3">
    <source>
        <dbReference type="EMBL" id="KAK4537766.1"/>
    </source>
</evidence>
<evidence type="ECO:0000256" key="1">
    <source>
        <dbReference type="SAM" id="Coils"/>
    </source>
</evidence>
<feature type="coiled-coil region" evidence="1">
    <location>
        <begin position="407"/>
        <end position="441"/>
    </location>
</feature>
<dbReference type="Proteomes" id="UP001301350">
    <property type="component" value="Unassembled WGS sequence"/>
</dbReference>
<comment type="caution">
    <text evidence="3">The sequence shown here is derived from an EMBL/GenBank/DDBJ whole genome shotgun (WGS) entry which is preliminary data.</text>
</comment>
<gene>
    <name evidence="3" type="ORF">CDCA_CDCA14G3791</name>
</gene>
<sequence length="501" mass="55403">MAQFLQRSLESLLTYCTSRYVSSSLQDVRFGIRGGHLVLDQVELRPEALQQLTDSRLFGSVAGTAVDECPDGRAPSVPRFAFVEGRARRLRIDVPWSALYSKPVHVYLEELMLLAEPHSAALQAVPAVSSPPPTLDDYINQALEQEEGARDSRWSSSLLACVLTNLHLEVQGISIEWRTAKLAVPFRCALSASSVQARSCHADGSPGVVSLDVQPGEVLTLHKRIEVHGMCVKSIPHGGDALPLSSLAQWPEMQPVLDGFGMSILYTLRSDALGAADHQYDVELDHALLRGSGRQIHWLAQWFFGSLLDALHADQLDASEREGDGRGWPGVVAMPASADALEEAKDAEAHASEGNEDAEQSEAREAVRRARETGGAFYHVRLRSADPSVAAARDTLSEALVQEHHRADRMSRIIERLEEDEHDTEMEVARLRRELEHLRAQHARDQVCLLSLRQEMAEMERCFRDMCLAKDAIVRQLCAQVSEHDTASGDKSEAKRPSPVR</sequence>
<feature type="region of interest" description="Disordered" evidence="2">
    <location>
        <begin position="481"/>
        <end position="501"/>
    </location>
</feature>
<evidence type="ECO:0000313" key="4">
    <source>
        <dbReference type="Proteomes" id="UP001301350"/>
    </source>
</evidence>
<dbReference type="AlphaFoldDB" id="A0AAV9J049"/>
<keyword evidence="4" id="KW-1185">Reference proteome</keyword>
<evidence type="ECO:0008006" key="5">
    <source>
        <dbReference type="Google" id="ProtNLM"/>
    </source>
</evidence>
<keyword evidence="1" id="KW-0175">Coiled coil</keyword>
<protein>
    <recommendedName>
        <fullName evidence="5">Chorein N-terminal domain-containing protein</fullName>
    </recommendedName>
</protein>